<dbReference type="Gene3D" id="1.10.510.10">
    <property type="entry name" value="Transferase(Phosphotransferase) domain 1"/>
    <property type="match status" value="1"/>
</dbReference>
<keyword evidence="3" id="KW-0808">Transferase</keyword>
<dbReference type="Proteomes" id="UP000626109">
    <property type="component" value="Unassembled WGS sequence"/>
</dbReference>
<dbReference type="GO" id="GO:0051726">
    <property type="term" value="P:regulation of cell cycle"/>
    <property type="evidence" value="ECO:0007669"/>
    <property type="project" value="TreeGrafter"/>
</dbReference>
<comment type="catalytic activity">
    <reaction evidence="8">
        <text>L-seryl-[protein] + ATP = O-phospho-L-seryl-[protein] + ADP + H(+)</text>
        <dbReference type="Rhea" id="RHEA:17989"/>
        <dbReference type="Rhea" id="RHEA-COMP:9863"/>
        <dbReference type="Rhea" id="RHEA-COMP:11604"/>
        <dbReference type="ChEBI" id="CHEBI:15378"/>
        <dbReference type="ChEBI" id="CHEBI:29999"/>
        <dbReference type="ChEBI" id="CHEBI:30616"/>
        <dbReference type="ChEBI" id="CHEBI:83421"/>
        <dbReference type="ChEBI" id="CHEBI:456216"/>
        <dbReference type="EC" id="2.7.11.1"/>
    </reaction>
</comment>
<dbReference type="PANTHER" id="PTHR24054:SF0">
    <property type="entry name" value="CASEIN KINASE II SUBUNIT ALPHA"/>
    <property type="match status" value="1"/>
</dbReference>
<keyword evidence="6 9" id="KW-0067">ATP-binding</keyword>
<organism evidence="11 12">
    <name type="scientific">Polarella glacialis</name>
    <name type="common">Dinoflagellate</name>
    <dbReference type="NCBI Taxonomy" id="89957"/>
    <lineage>
        <taxon>Eukaryota</taxon>
        <taxon>Sar</taxon>
        <taxon>Alveolata</taxon>
        <taxon>Dinophyceae</taxon>
        <taxon>Suessiales</taxon>
        <taxon>Suessiaceae</taxon>
        <taxon>Polarella</taxon>
    </lineage>
</organism>
<dbReference type="EMBL" id="CAJNNW010027877">
    <property type="protein sequence ID" value="CAE8693541.1"/>
    <property type="molecule type" value="Genomic_DNA"/>
</dbReference>
<dbReference type="PROSITE" id="PS50011">
    <property type="entry name" value="PROTEIN_KINASE_DOM"/>
    <property type="match status" value="1"/>
</dbReference>
<protein>
    <recommendedName>
        <fullName evidence="1">non-specific serine/threonine protein kinase</fullName>
        <ecNumber evidence="1">2.7.11.1</ecNumber>
    </recommendedName>
</protein>
<keyword evidence="2" id="KW-0723">Serine/threonine-protein kinase</keyword>
<dbReference type="InterPro" id="IPR011009">
    <property type="entry name" value="Kinase-like_dom_sf"/>
</dbReference>
<evidence type="ECO:0000313" key="12">
    <source>
        <dbReference type="Proteomes" id="UP000626109"/>
    </source>
</evidence>
<dbReference type="GO" id="GO:0004674">
    <property type="term" value="F:protein serine/threonine kinase activity"/>
    <property type="evidence" value="ECO:0007669"/>
    <property type="project" value="UniProtKB-KW"/>
</dbReference>
<evidence type="ECO:0000256" key="8">
    <source>
        <dbReference type="ARBA" id="ARBA00048679"/>
    </source>
</evidence>
<evidence type="ECO:0000256" key="1">
    <source>
        <dbReference type="ARBA" id="ARBA00012513"/>
    </source>
</evidence>
<evidence type="ECO:0000256" key="3">
    <source>
        <dbReference type="ARBA" id="ARBA00022679"/>
    </source>
</evidence>
<evidence type="ECO:0000256" key="7">
    <source>
        <dbReference type="ARBA" id="ARBA00047899"/>
    </source>
</evidence>
<dbReference type="GO" id="GO:0005956">
    <property type="term" value="C:protein kinase CK2 complex"/>
    <property type="evidence" value="ECO:0007669"/>
    <property type="project" value="TreeGrafter"/>
</dbReference>
<dbReference type="AlphaFoldDB" id="A0A813K045"/>
<proteinExistence type="predicted"/>
<evidence type="ECO:0000256" key="2">
    <source>
        <dbReference type="ARBA" id="ARBA00022527"/>
    </source>
</evidence>
<dbReference type="Pfam" id="PF00069">
    <property type="entry name" value="Pkinase"/>
    <property type="match status" value="1"/>
</dbReference>
<dbReference type="EC" id="2.7.11.1" evidence="1"/>
<dbReference type="InterPro" id="IPR045216">
    <property type="entry name" value="CK2_alpha"/>
</dbReference>
<evidence type="ECO:0000256" key="4">
    <source>
        <dbReference type="ARBA" id="ARBA00022741"/>
    </source>
</evidence>
<sequence>MAFKNLLEFKRNSDQEFKRNFENRLKVNQEAGQTEGGQGSDSVAPRQAFDSVLVTPAQVPKVEASDTLFQRHQRRLNGITPLKAQELVELLENLSKAVVAKDMVVEGLPSLRESLGPVQDKASMQFKYSRTQGTLAFQGVVDYEHWDSLNDGFRYMRHALKVLYKTSSAPQLAIPWRSTLTFAAAATSERFFGRRRCMAMRAAAGCDNAAAQLPRLYHDVNVNRPREYWDYESLSVNWGCQDDYEVLRKVGRGKYSEVFEGIHMASGEKCVIKILKPVKKKKIKREIRILQNLYGGPNIVRLLDVVRDPQSKTPSLIFEYINNTDFKTLYPTLTDHDIRYYIFEILKALDYCHSQGIMHRDVKPL</sequence>
<keyword evidence="4 9" id="KW-0547">Nucleotide-binding</keyword>
<comment type="caution">
    <text evidence="11">The sequence shown here is derived from an EMBL/GenBank/DDBJ whole genome shotgun (WGS) entry which is preliminary data.</text>
</comment>
<evidence type="ECO:0000256" key="9">
    <source>
        <dbReference type="PROSITE-ProRule" id="PRU10141"/>
    </source>
</evidence>
<reference evidence="11" key="1">
    <citation type="submission" date="2021-02" db="EMBL/GenBank/DDBJ databases">
        <authorList>
            <person name="Dougan E. K."/>
            <person name="Rhodes N."/>
            <person name="Thang M."/>
            <person name="Chan C."/>
        </authorList>
    </citation>
    <scope>NUCLEOTIDE SEQUENCE</scope>
</reference>
<dbReference type="FunFam" id="3.30.200.20:FF:000088">
    <property type="entry name" value="Casein kinase II subunit alpha"/>
    <property type="match status" value="1"/>
</dbReference>
<dbReference type="PROSITE" id="PS00107">
    <property type="entry name" value="PROTEIN_KINASE_ATP"/>
    <property type="match status" value="1"/>
</dbReference>
<dbReference type="InterPro" id="IPR017441">
    <property type="entry name" value="Protein_kinase_ATP_BS"/>
</dbReference>
<dbReference type="InterPro" id="IPR000719">
    <property type="entry name" value="Prot_kinase_dom"/>
</dbReference>
<dbReference type="GO" id="GO:0005634">
    <property type="term" value="C:nucleus"/>
    <property type="evidence" value="ECO:0007669"/>
    <property type="project" value="TreeGrafter"/>
</dbReference>
<evidence type="ECO:0000256" key="5">
    <source>
        <dbReference type="ARBA" id="ARBA00022777"/>
    </source>
</evidence>
<comment type="catalytic activity">
    <reaction evidence="7">
        <text>L-threonyl-[protein] + ATP = O-phospho-L-threonyl-[protein] + ADP + H(+)</text>
        <dbReference type="Rhea" id="RHEA:46608"/>
        <dbReference type="Rhea" id="RHEA-COMP:11060"/>
        <dbReference type="Rhea" id="RHEA-COMP:11605"/>
        <dbReference type="ChEBI" id="CHEBI:15378"/>
        <dbReference type="ChEBI" id="CHEBI:30013"/>
        <dbReference type="ChEBI" id="CHEBI:30616"/>
        <dbReference type="ChEBI" id="CHEBI:61977"/>
        <dbReference type="ChEBI" id="CHEBI:456216"/>
        <dbReference type="EC" id="2.7.11.1"/>
    </reaction>
</comment>
<dbReference type="Gene3D" id="3.30.200.20">
    <property type="entry name" value="Phosphorylase Kinase, domain 1"/>
    <property type="match status" value="1"/>
</dbReference>
<dbReference type="PANTHER" id="PTHR24054">
    <property type="entry name" value="CASEIN KINASE II SUBUNIT ALPHA"/>
    <property type="match status" value="1"/>
</dbReference>
<feature type="non-terminal residue" evidence="11">
    <location>
        <position position="1"/>
    </location>
</feature>
<dbReference type="GO" id="GO:0005829">
    <property type="term" value="C:cytosol"/>
    <property type="evidence" value="ECO:0007669"/>
    <property type="project" value="TreeGrafter"/>
</dbReference>
<dbReference type="SUPFAM" id="SSF56112">
    <property type="entry name" value="Protein kinase-like (PK-like)"/>
    <property type="match status" value="1"/>
</dbReference>
<evidence type="ECO:0000256" key="6">
    <source>
        <dbReference type="ARBA" id="ARBA00022840"/>
    </source>
</evidence>
<accession>A0A813K045</accession>
<name>A0A813K045_POLGL</name>
<dbReference type="SMART" id="SM00220">
    <property type="entry name" value="S_TKc"/>
    <property type="match status" value="1"/>
</dbReference>
<feature type="domain" description="Protein kinase" evidence="10">
    <location>
        <begin position="244"/>
        <end position="365"/>
    </location>
</feature>
<feature type="binding site" evidence="9">
    <location>
        <position position="273"/>
    </location>
    <ligand>
        <name>ATP</name>
        <dbReference type="ChEBI" id="CHEBI:30616"/>
    </ligand>
</feature>
<dbReference type="GO" id="GO:0005524">
    <property type="term" value="F:ATP binding"/>
    <property type="evidence" value="ECO:0007669"/>
    <property type="project" value="UniProtKB-UniRule"/>
</dbReference>
<evidence type="ECO:0000259" key="10">
    <source>
        <dbReference type="PROSITE" id="PS50011"/>
    </source>
</evidence>
<evidence type="ECO:0000313" key="11">
    <source>
        <dbReference type="EMBL" id="CAE8693541.1"/>
    </source>
</evidence>
<gene>
    <name evidence="11" type="ORF">PGLA2088_LOCUS28421</name>
</gene>
<keyword evidence="5" id="KW-0418">Kinase</keyword>